<accession>A0AAN6TIB9</accession>
<dbReference type="Pfam" id="PF01814">
    <property type="entry name" value="Hemerythrin"/>
    <property type="match status" value="1"/>
</dbReference>
<dbReference type="GeneID" id="89936712"/>
<dbReference type="InterPro" id="IPR012312">
    <property type="entry name" value="Hemerythrin-like"/>
</dbReference>
<name>A0AAN6TIB9_9PEZI</name>
<evidence type="ECO:0000313" key="2">
    <source>
        <dbReference type="EMBL" id="KAK4114676.1"/>
    </source>
</evidence>
<feature type="domain" description="Hemerythrin-like" evidence="1">
    <location>
        <begin position="37"/>
        <end position="154"/>
    </location>
</feature>
<dbReference type="PANTHER" id="PTHR38048">
    <property type="entry name" value="EXPRESSED PROTEIN"/>
    <property type="match status" value="1"/>
</dbReference>
<sequence length="254" mass="28511">MPSNEPPMYSDTPLALIPTPKFQTGRDDPFTIEASHMALSHNAFIRGFNTIYQQAPRLCERADKTDFVGYCLAWIDCVATHHHYEETELFPNINKAAGQTALMEDAVHEHEAFMGGMERLKTYLLEEGADFSSTELIATMDEFKEPLHRHLTSEPVAIAALANHSTQDKPIDILAIADAAGKKQVNLSFVFNTLPVFFLNMETVEFEGGMWHGVFPPLKGVARFIMNRAVPMWHSGRWRFVSCSPDGEAKRLAV</sequence>
<dbReference type="CDD" id="cd12108">
    <property type="entry name" value="Hr-like"/>
    <property type="match status" value="1"/>
</dbReference>
<dbReference type="EMBL" id="MU853336">
    <property type="protein sequence ID" value="KAK4114676.1"/>
    <property type="molecule type" value="Genomic_DNA"/>
</dbReference>
<evidence type="ECO:0000313" key="3">
    <source>
        <dbReference type="Proteomes" id="UP001302812"/>
    </source>
</evidence>
<dbReference type="InterPro" id="IPR053206">
    <property type="entry name" value="Dimeric_xanthone_biosynth"/>
</dbReference>
<dbReference type="PANTHER" id="PTHR38048:SF2">
    <property type="entry name" value="HEMERYTHRIN-LIKE DOMAIN-CONTAINING PROTEIN"/>
    <property type="match status" value="1"/>
</dbReference>
<dbReference type="Gene3D" id="1.20.120.520">
    <property type="entry name" value="nmb1532 protein domain like"/>
    <property type="match status" value="1"/>
</dbReference>
<dbReference type="AlphaFoldDB" id="A0AAN6TIB9"/>
<reference evidence="2" key="2">
    <citation type="submission" date="2023-05" db="EMBL/GenBank/DDBJ databases">
        <authorList>
            <consortium name="Lawrence Berkeley National Laboratory"/>
            <person name="Steindorff A."/>
            <person name="Hensen N."/>
            <person name="Bonometti L."/>
            <person name="Westerberg I."/>
            <person name="Brannstrom I.O."/>
            <person name="Guillou S."/>
            <person name="Cros-Aarteil S."/>
            <person name="Calhoun S."/>
            <person name="Haridas S."/>
            <person name="Kuo A."/>
            <person name="Mondo S."/>
            <person name="Pangilinan J."/>
            <person name="Riley R."/>
            <person name="Labutti K."/>
            <person name="Andreopoulos B."/>
            <person name="Lipzen A."/>
            <person name="Chen C."/>
            <person name="Yanf M."/>
            <person name="Daum C."/>
            <person name="Ng V."/>
            <person name="Clum A."/>
            <person name="Ohm R."/>
            <person name="Martin F."/>
            <person name="Silar P."/>
            <person name="Natvig D."/>
            <person name="Lalanne C."/>
            <person name="Gautier V."/>
            <person name="Ament-Velasquez S.L."/>
            <person name="Kruys A."/>
            <person name="Hutchinson M.I."/>
            <person name="Powell A.J."/>
            <person name="Barry K."/>
            <person name="Miller A.N."/>
            <person name="Grigoriev I.V."/>
            <person name="Debuchy R."/>
            <person name="Gladieux P."/>
            <person name="Thoren M.H."/>
            <person name="Johannesson H."/>
        </authorList>
    </citation>
    <scope>NUCLEOTIDE SEQUENCE</scope>
    <source>
        <strain evidence="2">CBS 508.74</strain>
    </source>
</reference>
<dbReference type="Proteomes" id="UP001302812">
    <property type="component" value="Unassembled WGS sequence"/>
</dbReference>
<reference evidence="2" key="1">
    <citation type="journal article" date="2023" name="Mol. Phylogenet. Evol.">
        <title>Genome-scale phylogeny and comparative genomics of the fungal order Sordariales.</title>
        <authorList>
            <person name="Hensen N."/>
            <person name="Bonometti L."/>
            <person name="Westerberg I."/>
            <person name="Brannstrom I.O."/>
            <person name="Guillou S."/>
            <person name="Cros-Aarteil S."/>
            <person name="Calhoun S."/>
            <person name="Haridas S."/>
            <person name="Kuo A."/>
            <person name="Mondo S."/>
            <person name="Pangilinan J."/>
            <person name="Riley R."/>
            <person name="LaButti K."/>
            <person name="Andreopoulos B."/>
            <person name="Lipzen A."/>
            <person name="Chen C."/>
            <person name="Yan M."/>
            <person name="Daum C."/>
            <person name="Ng V."/>
            <person name="Clum A."/>
            <person name="Steindorff A."/>
            <person name="Ohm R.A."/>
            <person name="Martin F."/>
            <person name="Silar P."/>
            <person name="Natvig D.O."/>
            <person name="Lalanne C."/>
            <person name="Gautier V."/>
            <person name="Ament-Velasquez S.L."/>
            <person name="Kruys A."/>
            <person name="Hutchinson M.I."/>
            <person name="Powell A.J."/>
            <person name="Barry K."/>
            <person name="Miller A.N."/>
            <person name="Grigoriev I.V."/>
            <person name="Debuchy R."/>
            <person name="Gladieux P."/>
            <person name="Hiltunen Thoren M."/>
            <person name="Johannesson H."/>
        </authorList>
    </citation>
    <scope>NUCLEOTIDE SEQUENCE</scope>
    <source>
        <strain evidence="2">CBS 508.74</strain>
    </source>
</reference>
<gene>
    <name evidence="2" type="ORF">N656DRAFT_727520</name>
</gene>
<organism evidence="2 3">
    <name type="scientific">Canariomyces notabilis</name>
    <dbReference type="NCBI Taxonomy" id="2074819"/>
    <lineage>
        <taxon>Eukaryota</taxon>
        <taxon>Fungi</taxon>
        <taxon>Dikarya</taxon>
        <taxon>Ascomycota</taxon>
        <taxon>Pezizomycotina</taxon>
        <taxon>Sordariomycetes</taxon>
        <taxon>Sordariomycetidae</taxon>
        <taxon>Sordariales</taxon>
        <taxon>Chaetomiaceae</taxon>
        <taxon>Canariomyces</taxon>
    </lineage>
</organism>
<keyword evidence="3" id="KW-1185">Reference proteome</keyword>
<proteinExistence type="predicted"/>
<comment type="caution">
    <text evidence="2">The sequence shown here is derived from an EMBL/GenBank/DDBJ whole genome shotgun (WGS) entry which is preliminary data.</text>
</comment>
<dbReference type="RefSeq" id="XP_064672246.1">
    <property type="nucleotide sequence ID" value="XM_064812587.1"/>
</dbReference>
<protein>
    <recommendedName>
        <fullName evidence="1">Hemerythrin-like domain-containing protein</fullName>
    </recommendedName>
</protein>
<evidence type="ECO:0000259" key="1">
    <source>
        <dbReference type="Pfam" id="PF01814"/>
    </source>
</evidence>